<comment type="caution">
    <text evidence="2">The sequence shown here is derived from an EMBL/GenBank/DDBJ whole genome shotgun (WGS) entry which is preliminary data.</text>
</comment>
<dbReference type="InterPro" id="IPR003497">
    <property type="entry name" value="BRO_N_domain"/>
</dbReference>
<evidence type="ECO:0000259" key="1">
    <source>
        <dbReference type="PROSITE" id="PS51750"/>
    </source>
</evidence>
<organism evidence="2 4">
    <name type="scientific">[Clostridium] leptum DSM 753</name>
    <dbReference type="NCBI Taxonomy" id="428125"/>
    <lineage>
        <taxon>Bacteria</taxon>
        <taxon>Bacillati</taxon>
        <taxon>Bacillota</taxon>
        <taxon>Clostridia</taxon>
        <taxon>Eubacteriales</taxon>
        <taxon>Oscillospiraceae</taxon>
        <taxon>Oscillospiraceae incertae sedis</taxon>
    </lineage>
</organism>
<reference evidence="2 4" key="2">
    <citation type="submission" date="2007-08" db="EMBL/GenBank/DDBJ databases">
        <authorList>
            <person name="Fulton L."/>
            <person name="Clifton S."/>
            <person name="Fulton B."/>
            <person name="Xu J."/>
            <person name="Minx P."/>
            <person name="Pepin K.H."/>
            <person name="Johnson M."/>
            <person name="Thiruvilangam P."/>
            <person name="Bhonagiri V."/>
            <person name="Nash W.E."/>
            <person name="Wang C."/>
            <person name="Mardis E.R."/>
            <person name="Wilson R.K."/>
        </authorList>
    </citation>
    <scope>NUCLEOTIDE SEQUENCE [LARGE SCALE GENOMIC DNA]</scope>
    <source>
        <strain evidence="2 4">DSM 753</strain>
    </source>
</reference>
<dbReference type="Proteomes" id="UP000003490">
    <property type="component" value="Unassembled WGS sequence"/>
</dbReference>
<gene>
    <name evidence="3" type="ORF">CH238_11865</name>
    <name evidence="2" type="ORF">CLOLEP_01361</name>
</gene>
<dbReference type="Pfam" id="PF02498">
    <property type="entry name" value="Bro-N"/>
    <property type="match status" value="1"/>
</dbReference>
<accession>A7VS24</accession>
<dbReference type="PROSITE" id="PS51750">
    <property type="entry name" value="BRO_N"/>
    <property type="match status" value="1"/>
</dbReference>
<evidence type="ECO:0000313" key="4">
    <source>
        <dbReference type="Proteomes" id="UP000003490"/>
    </source>
</evidence>
<dbReference type="EMBL" id="ABCB02000017">
    <property type="protein sequence ID" value="EDO61854.1"/>
    <property type="molecule type" value="Genomic_DNA"/>
</dbReference>
<name>A7VS24_9FIRM</name>
<evidence type="ECO:0000313" key="5">
    <source>
        <dbReference type="Proteomes" id="UP000220611"/>
    </source>
</evidence>
<keyword evidence="3" id="KW-0238">DNA-binding</keyword>
<dbReference type="EMBL" id="NOXF01000010">
    <property type="protein sequence ID" value="PEQ23845.1"/>
    <property type="molecule type" value="Genomic_DNA"/>
</dbReference>
<sequence>MEIVGKVIFMGHILPVYDSLDKPLFKASDVANIIDYSDGNVWKMLEMCEADEKLNLPLVVAGQRRSVSFVTETGLYNVLSQSRKPIARAWRRIIHEELITLRKTRGKNIAEQFEDWDNQADTIFFDEETGMMMQSVTVAGGDVEQIPLF</sequence>
<keyword evidence="5" id="KW-1185">Reference proteome</keyword>
<feature type="domain" description="Bro-N" evidence="1">
    <location>
        <begin position="1"/>
        <end position="106"/>
    </location>
</feature>
<dbReference type="GO" id="GO:0003677">
    <property type="term" value="F:DNA binding"/>
    <property type="evidence" value="ECO:0007669"/>
    <property type="project" value="UniProtKB-KW"/>
</dbReference>
<dbReference type="Proteomes" id="UP000220611">
    <property type="component" value="Unassembled WGS sequence"/>
</dbReference>
<evidence type="ECO:0000313" key="3">
    <source>
        <dbReference type="EMBL" id="PEQ23845.1"/>
    </source>
</evidence>
<dbReference type="HOGENOM" id="CLU_1746451_0_0_9"/>
<proteinExistence type="predicted"/>
<evidence type="ECO:0000313" key="2">
    <source>
        <dbReference type="EMBL" id="EDO61854.1"/>
    </source>
</evidence>
<reference evidence="2 4" key="1">
    <citation type="submission" date="2007-08" db="EMBL/GenBank/DDBJ databases">
        <title>Draft genome sequence of Clostridium leptum (DSM 753).</title>
        <authorList>
            <person name="Sudarsanam P."/>
            <person name="Ley R."/>
            <person name="Guruge J."/>
            <person name="Turnbaugh P.J."/>
            <person name="Mahowald M."/>
            <person name="Liep D."/>
            <person name="Gordon J."/>
        </authorList>
    </citation>
    <scope>NUCLEOTIDE SEQUENCE [LARGE SCALE GENOMIC DNA]</scope>
    <source>
        <strain evidence="2 4">DSM 753</strain>
    </source>
</reference>
<dbReference type="AlphaFoldDB" id="A7VS24"/>
<protein>
    <submittedName>
        <fullName evidence="2">BRO family, N-terminal domain protein</fullName>
    </submittedName>
    <submittedName>
        <fullName evidence="3">DNA-binding protein</fullName>
    </submittedName>
</protein>
<dbReference type="SMART" id="SM01040">
    <property type="entry name" value="Bro-N"/>
    <property type="match status" value="1"/>
</dbReference>
<dbReference type="OrthoDB" id="9812611at2"/>
<dbReference type="eggNOG" id="COG3617">
    <property type="taxonomic scope" value="Bacteria"/>
</dbReference>
<reference evidence="3 5" key="3">
    <citation type="submission" date="2017-07" db="EMBL/GenBank/DDBJ databases">
        <title>Prevalence of linear plasmids in Cutibacterium (Propionibacterium) acnes isolates obtained from prostatic tissue.</title>
        <authorList>
            <person name="Davidsson S."/>
            <person name="Carlsson J."/>
            <person name="Molling P."/>
            <person name="Andren O."/>
            <person name="Andersson S.-O."/>
            <person name="Brzuszkiewicz E."/>
            <person name="Poehlein A."/>
            <person name="Al-Zeer M."/>
            <person name="Brinkmann V."/>
            <person name="Scavenius C."/>
            <person name="Nazipi S."/>
            <person name="Soderquist B."/>
            <person name="Bruggemann H."/>
        </authorList>
    </citation>
    <scope>NUCLEOTIDE SEQUENCE [LARGE SCALE GENOMIC DNA]</scope>
    <source>
        <strain evidence="3 5">DSM 753</strain>
    </source>
</reference>